<keyword evidence="2" id="KW-1185">Reference proteome</keyword>
<evidence type="ECO:0000313" key="2">
    <source>
        <dbReference type="Proteomes" id="UP000252081"/>
    </source>
</evidence>
<protein>
    <submittedName>
        <fullName evidence="1">Uncharacterized protein</fullName>
    </submittedName>
</protein>
<reference evidence="1 2" key="1">
    <citation type="submission" date="2018-07" db="EMBL/GenBank/DDBJ databases">
        <title>A draft genome of a endophytic bacteria, a new species of Pedobacter.</title>
        <authorList>
            <person name="Zhang Z.D."/>
            <person name="Chen Z.J."/>
        </authorList>
    </citation>
    <scope>NUCLEOTIDE SEQUENCE [LARGE SCALE GENOMIC DNA]</scope>
    <source>
        <strain evidence="1 2">RS10</strain>
    </source>
</reference>
<comment type="caution">
    <text evidence="1">The sequence shown here is derived from an EMBL/GenBank/DDBJ whole genome shotgun (WGS) entry which is preliminary data.</text>
</comment>
<evidence type="ECO:0000313" key="1">
    <source>
        <dbReference type="EMBL" id="RBQ11550.1"/>
    </source>
</evidence>
<dbReference type="AlphaFoldDB" id="A0A366LCP0"/>
<sequence>MPGTARYGMLAFNVLGQFCEPIFHDSEKRIVAGAVLWKLRNYCLVFNRFFPTFVLILRGNRDTEKGTLTVPFFGHS</sequence>
<organism evidence="1 2">
    <name type="scientific">Pedobacter miscanthi</name>
    <dbReference type="NCBI Taxonomy" id="2259170"/>
    <lineage>
        <taxon>Bacteria</taxon>
        <taxon>Pseudomonadati</taxon>
        <taxon>Bacteroidota</taxon>
        <taxon>Sphingobacteriia</taxon>
        <taxon>Sphingobacteriales</taxon>
        <taxon>Sphingobacteriaceae</taxon>
        <taxon>Pedobacter</taxon>
    </lineage>
</organism>
<dbReference type="Proteomes" id="UP000252081">
    <property type="component" value="Unassembled WGS sequence"/>
</dbReference>
<name>A0A366LCP0_9SPHI</name>
<dbReference type="EMBL" id="QNQU01000002">
    <property type="protein sequence ID" value="RBQ11550.1"/>
    <property type="molecule type" value="Genomic_DNA"/>
</dbReference>
<accession>A0A366LCP0</accession>
<proteinExistence type="predicted"/>
<gene>
    <name evidence="1" type="ORF">DRW42_03555</name>
</gene>